<evidence type="ECO:0000256" key="1">
    <source>
        <dbReference type="SAM" id="MobiDB-lite"/>
    </source>
</evidence>
<feature type="transmembrane region" description="Helical" evidence="2">
    <location>
        <begin position="70"/>
        <end position="91"/>
    </location>
</feature>
<dbReference type="Proteomes" id="UP000070678">
    <property type="component" value="Unassembled WGS sequence"/>
</dbReference>
<evidence type="ECO:0000256" key="2">
    <source>
        <dbReference type="SAM" id="Phobius"/>
    </source>
</evidence>
<dbReference type="AlphaFoldDB" id="A0A139NYH6"/>
<protein>
    <submittedName>
        <fullName evidence="3">Uncharacterized protein</fullName>
    </submittedName>
</protein>
<feature type="transmembrane region" description="Helical" evidence="2">
    <location>
        <begin position="103"/>
        <end position="121"/>
    </location>
</feature>
<accession>A0A139NYH6</accession>
<dbReference type="PATRIC" id="fig|1303.78.peg.1006"/>
<keyword evidence="2" id="KW-0472">Membrane</keyword>
<feature type="compositionally biased region" description="Basic and acidic residues" evidence="1">
    <location>
        <begin position="163"/>
        <end position="172"/>
    </location>
</feature>
<reference evidence="3 4" key="1">
    <citation type="submission" date="2016-01" db="EMBL/GenBank/DDBJ databases">
        <title>Highly variable Streptococcus oralis are common among viridans streptococci isolated from primates.</title>
        <authorList>
            <person name="Denapaite D."/>
            <person name="Rieger M."/>
            <person name="Koendgen S."/>
            <person name="Brueckner R."/>
            <person name="Ochigava I."/>
            <person name="Kappeler P."/>
            <person name="Maetz-Rensing K."/>
            <person name="Leendertz F."/>
            <person name="Hakenbeck R."/>
        </authorList>
    </citation>
    <scope>NUCLEOTIDE SEQUENCE [LARGE SCALE GENOMIC DNA]</scope>
    <source>
        <strain evidence="3 4">DD15</strain>
    </source>
</reference>
<sequence length="193" mass="23100">MIKKWIKQLKEFVNRTKLINQNKLLLIILPIIGFIFWYFTRARVAIRLYYYLPSFLKVNDKLIYVYQDEILYFYLITIAIILLMLLIGKLIPTPITFLKEKGCFKTMLFGILSLIIIYTIYWLLIFIIRFLIGLVIFVVAIVIILSEAGRSPSTDNNSSSTDAYDREKEKREKEFEFIRYAEDKKKRDREGRW</sequence>
<name>A0A139NYH6_STROR</name>
<proteinExistence type="predicted"/>
<feature type="transmembrane region" description="Helical" evidence="2">
    <location>
        <begin position="127"/>
        <end position="145"/>
    </location>
</feature>
<gene>
    <name evidence="3" type="ORF">SORDD15_00945</name>
</gene>
<dbReference type="EMBL" id="LQNX01000055">
    <property type="protein sequence ID" value="KXT80981.1"/>
    <property type="molecule type" value="Genomic_DNA"/>
</dbReference>
<feature type="transmembrane region" description="Helical" evidence="2">
    <location>
        <begin position="24"/>
        <end position="50"/>
    </location>
</feature>
<feature type="compositionally biased region" description="Low complexity" evidence="1">
    <location>
        <begin position="153"/>
        <end position="162"/>
    </location>
</feature>
<evidence type="ECO:0000313" key="3">
    <source>
        <dbReference type="EMBL" id="KXT80981.1"/>
    </source>
</evidence>
<organism evidence="3 4">
    <name type="scientific">Streptococcus oralis</name>
    <dbReference type="NCBI Taxonomy" id="1303"/>
    <lineage>
        <taxon>Bacteria</taxon>
        <taxon>Bacillati</taxon>
        <taxon>Bacillota</taxon>
        <taxon>Bacilli</taxon>
        <taxon>Lactobacillales</taxon>
        <taxon>Streptococcaceae</taxon>
        <taxon>Streptococcus</taxon>
    </lineage>
</organism>
<comment type="caution">
    <text evidence="3">The sequence shown here is derived from an EMBL/GenBank/DDBJ whole genome shotgun (WGS) entry which is preliminary data.</text>
</comment>
<keyword evidence="2" id="KW-0812">Transmembrane</keyword>
<evidence type="ECO:0000313" key="4">
    <source>
        <dbReference type="Proteomes" id="UP000070678"/>
    </source>
</evidence>
<feature type="region of interest" description="Disordered" evidence="1">
    <location>
        <begin position="150"/>
        <end position="172"/>
    </location>
</feature>
<keyword evidence="2" id="KW-1133">Transmembrane helix</keyword>
<dbReference type="RefSeq" id="WP_061414971.1">
    <property type="nucleotide sequence ID" value="NZ_KQ969521.1"/>
</dbReference>